<evidence type="ECO:0000313" key="2">
    <source>
        <dbReference type="EMBL" id="EHB16770.1"/>
    </source>
</evidence>
<evidence type="ECO:0000256" key="1">
    <source>
        <dbReference type="SAM" id="MobiDB-lite"/>
    </source>
</evidence>
<evidence type="ECO:0000313" key="3">
    <source>
        <dbReference type="Proteomes" id="UP000006813"/>
    </source>
</evidence>
<dbReference type="PANTHER" id="PTHR21668">
    <property type="entry name" value="EIF-1A"/>
    <property type="match status" value="1"/>
</dbReference>
<dbReference type="STRING" id="10181.G5C5F9"/>
<sequence length="67" mass="7467">MPKNKDYQDNQGDVILKYNADEAISLKAYGELSEHAKINETDTFGPGNDDEIQFDDTGDGDENIDDI</sequence>
<dbReference type="EMBL" id="JH173431">
    <property type="protein sequence ID" value="EHB16770.1"/>
    <property type="molecule type" value="Genomic_DNA"/>
</dbReference>
<protein>
    <submittedName>
        <fullName evidence="2">Eukaryotic translation initiation factor 1A</fullName>
    </submittedName>
</protein>
<keyword evidence="2" id="KW-0396">Initiation factor</keyword>
<dbReference type="InParanoid" id="G5C5F9"/>
<proteinExistence type="predicted"/>
<dbReference type="GO" id="GO:0003743">
    <property type="term" value="F:translation initiation factor activity"/>
    <property type="evidence" value="ECO:0007669"/>
    <property type="project" value="UniProtKB-KW"/>
</dbReference>
<feature type="region of interest" description="Disordered" evidence="1">
    <location>
        <begin position="38"/>
        <end position="67"/>
    </location>
</feature>
<dbReference type="Proteomes" id="UP000006813">
    <property type="component" value="Unassembled WGS sequence"/>
</dbReference>
<organism evidence="2 3">
    <name type="scientific">Heterocephalus glaber</name>
    <name type="common">Naked mole rat</name>
    <dbReference type="NCBI Taxonomy" id="10181"/>
    <lineage>
        <taxon>Eukaryota</taxon>
        <taxon>Metazoa</taxon>
        <taxon>Chordata</taxon>
        <taxon>Craniata</taxon>
        <taxon>Vertebrata</taxon>
        <taxon>Euteleostomi</taxon>
        <taxon>Mammalia</taxon>
        <taxon>Eutheria</taxon>
        <taxon>Euarchontoglires</taxon>
        <taxon>Glires</taxon>
        <taxon>Rodentia</taxon>
        <taxon>Hystricomorpha</taxon>
        <taxon>Bathyergidae</taxon>
        <taxon>Heterocephalus</taxon>
    </lineage>
</organism>
<accession>G5C5F9</accession>
<dbReference type="InterPro" id="IPR012340">
    <property type="entry name" value="NA-bd_OB-fold"/>
</dbReference>
<feature type="compositionally biased region" description="Acidic residues" evidence="1">
    <location>
        <begin position="48"/>
        <end position="67"/>
    </location>
</feature>
<dbReference type="AlphaFoldDB" id="G5C5F9"/>
<name>G5C5F9_HETGA</name>
<dbReference type="InterPro" id="IPR001253">
    <property type="entry name" value="TIF_eIF-1A"/>
</dbReference>
<dbReference type="Gene3D" id="2.40.50.140">
    <property type="entry name" value="Nucleic acid-binding proteins"/>
    <property type="match status" value="1"/>
</dbReference>
<keyword evidence="2" id="KW-0648">Protein biosynthesis</keyword>
<dbReference type="SUPFAM" id="SSF50249">
    <property type="entry name" value="Nucleic acid-binding proteins"/>
    <property type="match status" value="1"/>
</dbReference>
<gene>
    <name evidence="2" type="ORF">GW7_10528</name>
</gene>
<reference evidence="2 3" key="1">
    <citation type="journal article" date="2011" name="Nature">
        <title>Genome sequencing reveals insights into physiology and longevity of the naked mole rat.</title>
        <authorList>
            <person name="Kim E.B."/>
            <person name="Fang X."/>
            <person name="Fushan A.A."/>
            <person name="Huang Z."/>
            <person name="Lobanov A.V."/>
            <person name="Han L."/>
            <person name="Marino S.M."/>
            <person name="Sun X."/>
            <person name="Turanov A.A."/>
            <person name="Yang P."/>
            <person name="Yim S.H."/>
            <person name="Zhao X."/>
            <person name="Kasaikina M.V."/>
            <person name="Stoletzki N."/>
            <person name="Peng C."/>
            <person name="Polak P."/>
            <person name="Xiong Z."/>
            <person name="Kiezun A."/>
            <person name="Zhu Y."/>
            <person name="Chen Y."/>
            <person name="Kryukov G.V."/>
            <person name="Zhang Q."/>
            <person name="Peshkin L."/>
            <person name="Yang L."/>
            <person name="Bronson R.T."/>
            <person name="Buffenstein R."/>
            <person name="Wang B."/>
            <person name="Han C."/>
            <person name="Li Q."/>
            <person name="Chen L."/>
            <person name="Zhao W."/>
            <person name="Sunyaev S.R."/>
            <person name="Park T.J."/>
            <person name="Zhang G."/>
            <person name="Wang J."/>
            <person name="Gladyshev V.N."/>
        </authorList>
    </citation>
    <scope>NUCLEOTIDE SEQUENCE [LARGE SCALE GENOMIC DNA]</scope>
</reference>